<accession>W6QR56</accession>
<evidence type="ECO:0000256" key="1">
    <source>
        <dbReference type="SAM" id="MobiDB-lite"/>
    </source>
</evidence>
<dbReference type="Proteomes" id="UP000030686">
    <property type="component" value="Unassembled WGS sequence"/>
</dbReference>
<keyword evidence="3" id="KW-1185">Reference proteome</keyword>
<dbReference type="AlphaFoldDB" id="W6QR56"/>
<feature type="region of interest" description="Disordered" evidence="1">
    <location>
        <begin position="1"/>
        <end position="27"/>
    </location>
</feature>
<gene>
    <name evidence="2" type="ORF">PROQFM164_S12g000060</name>
</gene>
<proteinExistence type="predicted"/>
<name>W6QR56_PENRF</name>
<reference evidence="2" key="1">
    <citation type="journal article" date="2014" name="Nat. Commun.">
        <title>Multiple recent horizontal transfers of a large genomic region in cheese making fungi.</title>
        <authorList>
            <person name="Cheeseman K."/>
            <person name="Ropars J."/>
            <person name="Renault P."/>
            <person name="Dupont J."/>
            <person name="Gouzy J."/>
            <person name="Branca A."/>
            <person name="Abraham A.L."/>
            <person name="Ceppi M."/>
            <person name="Conseiller E."/>
            <person name="Debuchy R."/>
            <person name="Malagnac F."/>
            <person name="Goarin A."/>
            <person name="Silar P."/>
            <person name="Lacoste S."/>
            <person name="Sallet E."/>
            <person name="Bensimon A."/>
            <person name="Giraud T."/>
            <person name="Brygoo Y."/>
        </authorList>
    </citation>
    <scope>NUCLEOTIDE SEQUENCE [LARGE SCALE GENOMIC DNA]</scope>
    <source>
        <strain evidence="2">FM164</strain>
    </source>
</reference>
<dbReference type="EMBL" id="HG792026">
    <property type="protein sequence ID" value="CDM38451.1"/>
    <property type="molecule type" value="Genomic_DNA"/>
</dbReference>
<evidence type="ECO:0000313" key="2">
    <source>
        <dbReference type="EMBL" id="CDM38451.1"/>
    </source>
</evidence>
<organism evidence="2 3">
    <name type="scientific">Penicillium roqueforti (strain FM164)</name>
    <dbReference type="NCBI Taxonomy" id="1365484"/>
    <lineage>
        <taxon>Eukaryota</taxon>
        <taxon>Fungi</taxon>
        <taxon>Dikarya</taxon>
        <taxon>Ascomycota</taxon>
        <taxon>Pezizomycotina</taxon>
        <taxon>Eurotiomycetes</taxon>
        <taxon>Eurotiomycetidae</taxon>
        <taxon>Eurotiales</taxon>
        <taxon>Aspergillaceae</taxon>
        <taxon>Penicillium</taxon>
    </lineage>
</organism>
<sequence>MDARNSSTDQEIEGDQQPTESRHTLANEPFQPILKVLADLERHDPKFTFPAAGLLGLYRCLLEPCVSKQIHGQKLEQRIQIVKEAGTHLSKEGDGLQLRHDKQLFRLRFLEQALELFRDRVIRVLEN</sequence>
<dbReference type="OrthoDB" id="4323916at2759"/>
<protein>
    <submittedName>
        <fullName evidence="2">Uncharacterized protein</fullName>
    </submittedName>
</protein>
<evidence type="ECO:0000313" key="3">
    <source>
        <dbReference type="Proteomes" id="UP000030686"/>
    </source>
</evidence>